<keyword evidence="3" id="KW-1185">Reference proteome</keyword>
<comment type="caution">
    <text evidence="2">The sequence shown here is derived from an EMBL/GenBank/DDBJ whole genome shotgun (WGS) entry which is preliminary data.</text>
</comment>
<evidence type="ECO:0000313" key="2">
    <source>
        <dbReference type="EMBL" id="GMA38218.1"/>
    </source>
</evidence>
<evidence type="ECO:0000313" key="3">
    <source>
        <dbReference type="Proteomes" id="UP001157126"/>
    </source>
</evidence>
<proteinExistence type="predicted"/>
<dbReference type="Proteomes" id="UP001157126">
    <property type="component" value="Unassembled WGS sequence"/>
</dbReference>
<name>A0ABQ6ILY5_9MICO</name>
<feature type="region of interest" description="Disordered" evidence="1">
    <location>
        <begin position="75"/>
        <end position="100"/>
    </location>
</feature>
<organism evidence="2 3">
    <name type="scientific">Mobilicoccus caccae</name>
    <dbReference type="NCBI Taxonomy" id="1859295"/>
    <lineage>
        <taxon>Bacteria</taxon>
        <taxon>Bacillati</taxon>
        <taxon>Actinomycetota</taxon>
        <taxon>Actinomycetes</taxon>
        <taxon>Micrococcales</taxon>
        <taxon>Dermatophilaceae</taxon>
        <taxon>Mobilicoccus</taxon>
    </lineage>
</organism>
<accession>A0ABQ6ILY5</accession>
<evidence type="ECO:0000256" key="1">
    <source>
        <dbReference type="SAM" id="MobiDB-lite"/>
    </source>
</evidence>
<gene>
    <name evidence="2" type="ORF">GCM10025883_02630</name>
</gene>
<dbReference type="EMBL" id="BSUO01000001">
    <property type="protein sequence ID" value="GMA38218.1"/>
    <property type="molecule type" value="Genomic_DNA"/>
</dbReference>
<feature type="compositionally biased region" description="Basic and acidic residues" evidence="1">
    <location>
        <begin position="88"/>
        <end position="100"/>
    </location>
</feature>
<reference evidence="3" key="1">
    <citation type="journal article" date="2019" name="Int. J. Syst. Evol. Microbiol.">
        <title>The Global Catalogue of Microorganisms (GCM) 10K type strain sequencing project: providing services to taxonomists for standard genome sequencing and annotation.</title>
        <authorList>
            <consortium name="The Broad Institute Genomics Platform"/>
            <consortium name="The Broad Institute Genome Sequencing Center for Infectious Disease"/>
            <person name="Wu L."/>
            <person name="Ma J."/>
        </authorList>
    </citation>
    <scope>NUCLEOTIDE SEQUENCE [LARGE SCALE GENOMIC DNA]</scope>
    <source>
        <strain evidence="3">NBRC 113072</strain>
    </source>
</reference>
<sequence>MLHVLEHEKPGVVGDVRLRMPVGEHGDPVRITDEVDHRCTLPGDARLDGVRPRRTGTEFDRCDIGVHLREAEMRKEVRAYSSQVTTSDPRRAGTNERSPR</sequence>
<protein>
    <submittedName>
        <fullName evidence="2">Uncharacterized protein</fullName>
    </submittedName>
</protein>